<sequence length="217" mass="23854">MIDEVAVINLELVVRRTKDVDLGEAAAILTATLGRGDLLRWLAGSDSSEVDALRLCRRIAGVELGYLHFAGEAMIDNGQGGIIAWTSSQSQLNEQHRQVVADSRQVRLRAPSATFGDRLLSIERASLEHRPTEPHLHLAYLAVLPQRRGRGIGRALLAELHRRADEDGVLAHVDVPDVRAMEWFKAQGWQAGEPFDVPDGGPRLWPMTRPPAPVSVS</sequence>
<evidence type="ECO:0000313" key="4">
    <source>
        <dbReference type="Proteomes" id="UP000638560"/>
    </source>
</evidence>
<evidence type="ECO:0000256" key="1">
    <source>
        <dbReference type="SAM" id="MobiDB-lite"/>
    </source>
</evidence>
<dbReference type="SUPFAM" id="SSF55729">
    <property type="entry name" value="Acyl-CoA N-acyltransferases (Nat)"/>
    <property type="match status" value="1"/>
</dbReference>
<dbReference type="PANTHER" id="PTHR42791">
    <property type="entry name" value="GNAT FAMILY ACETYLTRANSFERASE"/>
    <property type="match status" value="1"/>
</dbReference>
<feature type="region of interest" description="Disordered" evidence="1">
    <location>
        <begin position="195"/>
        <end position="217"/>
    </location>
</feature>
<reference evidence="3 4" key="1">
    <citation type="submission" date="2020-11" db="EMBL/GenBank/DDBJ databases">
        <title>A novel isolate from a Black sea contaminated sediment with potential to produce alkanes: Plantactinospora alkalitolerans sp. nov.</title>
        <authorList>
            <person name="Carro L."/>
            <person name="Veyisoglu A."/>
            <person name="Guven K."/>
            <person name="Schumann P."/>
            <person name="Klenk H.-P."/>
            <person name="Sahin N."/>
        </authorList>
    </citation>
    <scope>NUCLEOTIDE SEQUENCE [LARGE SCALE GENOMIC DNA]</scope>
    <source>
        <strain evidence="3 4">S1510</strain>
    </source>
</reference>
<evidence type="ECO:0000313" key="3">
    <source>
        <dbReference type="EMBL" id="MBF9135230.1"/>
    </source>
</evidence>
<dbReference type="EMBL" id="JADPUN010000422">
    <property type="protein sequence ID" value="MBF9135230.1"/>
    <property type="molecule type" value="Genomic_DNA"/>
</dbReference>
<proteinExistence type="predicted"/>
<evidence type="ECO:0000259" key="2">
    <source>
        <dbReference type="PROSITE" id="PS51186"/>
    </source>
</evidence>
<dbReference type="RefSeq" id="WP_196206687.1">
    <property type="nucleotide sequence ID" value="NZ_JADPUN010000422.1"/>
</dbReference>
<keyword evidence="4" id="KW-1185">Reference proteome</keyword>
<gene>
    <name evidence="3" type="ORF">I0C86_41000</name>
</gene>
<feature type="compositionally biased region" description="Pro residues" evidence="1">
    <location>
        <begin position="208"/>
        <end position="217"/>
    </location>
</feature>
<dbReference type="Pfam" id="PF00583">
    <property type="entry name" value="Acetyltransf_1"/>
    <property type="match status" value="1"/>
</dbReference>
<dbReference type="PANTHER" id="PTHR42791:SF1">
    <property type="entry name" value="N-ACETYLTRANSFERASE DOMAIN-CONTAINING PROTEIN"/>
    <property type="match status" value="1"/>
</dbReference>
<feature type="domain" description="N-acetyltransferase" evidence="2">
    <location>
        <begin position="73"/>
        <end position="210"/>
    </location>
</feature>
<dbReference type="InterPro" id="IPR000182">
    <property type="entry name" value="GNAT_dom"/>
</dbReference>
<dbReference type="Proteomes" id="UP000638560">
    <property type="component" value="Unassembled WGS sequence"/>
</dbReference>
<dbReference type="PROSITE" id="PS51186">
    <property type="entry name" value="GNAT"/>
    <property type="match status" value="1"/>
</dbReference>
<comment type="caution">
    <text evidence="3">The sequence shown here is derived from an EMBL/GenBank/DDBJ whole genome shotgun (WGS) entry which is preliminary data.</text>
</comment>
<name>A0ABS0H9S1_9ACTN</name>
<organism evidence="3 4">
    <name type="scientific">Plantactinospora alkalitolerans</name>
    <dbReference type="NCBI Taxonomy" id="2789879"/>
    <lineage>
        <taxon>Bacteria</taxon>
        <taxon>Bacillati</taxon>
        <taxon>Actinomycetota</taxon>
        <taxon>Actinomycetes</taxon>
        <taxon>Micromonosporales</taxon>
        <taxon>Micromonosporaceae</taxon>
        <taxon>Plantactinospora</taxon>
    </lineage>
</organism>
<dbReference type="CDD" id="cd04301">
    <property type="entry name" value="NAT_SF"/>
    <property type="match status" value="1"/>
</dbReference>
<dbReference type="Gene3D" id="3.40.630.30">
    <property type="match status" value="1"/>
</dbReference>
<accession>A0ABS0H9S1</accession>
<protein>
    <submittedName>
        <fullName evidence="3">GNAT family N-acetyltransferase</fullName>
    </submittedName>
</protein>
<dbReference type="InterPro" id="IPR052523">
    <property type="entry name" value="Trichothecene_AcTrans"/>
</dbReference>
<dbReference type="InterPro" id="IPR016181">
    <property type="entry name" value="Acyl_CoA_acyltransferase"/>
</dbReference>